<dbReference type="Gene3D" id="3.40.50.2000">
    <property type="entry name" value="Glycogen Phosphorylase B"/>
    <property type="match status" value="2"/>
</dbReference>
<sequence length="564" mass="61661">MGIDDKNLEINIQALQQTIRAKNIEILRLRGSIRYQLGEALVQAFRSPALFVRLPARLWRIAKRATATRTFFKVSGALECGLSAALPAHEAAYKYTDRAFARDLAREVVDFAGQGSEQRIRCLQTSDPDLQAYHERALEMATLVDKGVALVEASLKCPFIPRPKTVLYALHSSLPTSVNGYSIRSHSIIKGVSDHGWRVIPTVQEKTIIGVTKNSNGNFLVDGVSYLGLEDFKLPLSIEKTIFAYADAIESAAISTRPAILHAASNWTTGLATLIAARRLALPFVYEVRGFWEITRTSIEPDYANSIGYALQKKLETQVCCAADHLFTISSSMRDELIHRGIERDKITLVPNGISTKSDRPKKGSGMPNPMINGSGPVIGFVGSITPYEGLDKMIQAVYQLGKANIKARLLIVGDGPALAELQTLTKQLALSEAVVFTGKVTPEQARSAYDYIDIAAFIRPDTKIAQIVEPLKPLEAMASGTSVLLSPVAPLLSLAAGGDRAVIVADHSMKSLVASLKQMIENPDMRDQLGKSARIWVCKNRNWSFITQPVPMIYSALIGETSD</sequence>
<feature type="domain" description="Glycosyltransferase subfamily 4-like N-terminal" evidence="2">
    <location>
        <begin position="243"/>
        <end position="356"/>
    </location>
</feature>
<dbReference type="PANTHER" id="PTHR45947:SF3">
    <property type="entry name" value="SULFOQUINOVOSYL TRANSFERASE SQD2"/>
    <property type="match status" value="1"/>
</dbReference>
<evidence type="ECO:0000313" key="3">
    <source>
        <dbReference type="EMBL" id="VAV99606.1"/>
    </source>
</evidence>
<evidence type="ECO:0008006" key="4">
    <source>
        <dbReference type="Google" id="ProtNLM"/>
    </source>
</evidence>
<evidence type="ECO:0000259" key="2">
    <source>
        <dbReference type="Pfam" id="PF13439"/>
    </source>
</evidence>
<dbReference type="Pfam" id="PF13439">
    <property type="entry name" value="Glyco_transf_4"/>
    <property type="match status" value="1"/>
</dbReference>
<dbReference type="CDD" id="cd03801">
    <property type="entry name" value="GT4_PimA-like"/>
    <property type="match status" value="1"/>
</dbReference>
<dbReference type="Pfam" id="PF00534">
    <property type="entry name" value="Glycos_transf_1"/>
    <property type="match status" value="1"/>
</dbReference>
<dbReference type="InterPro" id="IPR050194">
    <property type="entry name" value="Glycosyltransferase_grp1"/>
</dbReference>
<organism evidence="3">
    <name type="scientific">hydrothermal vent metagenome</name>
    <dbReference type="NCBI Taxonomy" id="652676"/>
    <lineage>
        <taxon>unclassified sequences</taxon>
        <taxon>metagenomes</taxon>
        <taxon>ecological metagenomes</taxon>
    </lineage>
</organism>
<evidence type="ECO:0000259" key="1">
    <source>
        <dbReference type="Pfam" id="PF00534"/>
    </source>
</evidence>
<gene>
    <name evidence="3" type="ORF">MNBD_ALPHA06-1347</name>
</gene>
<feature type="domain" description="Glycosyl transferase family 1" evidence="1">
    <location>
        <begin position="372"/>
        <end position="536"/>
    </location>
</feature>
<dbReference type="PANTHER" id="PTHR45947">
    <property type="entry name" value="SULFOQUINOVOSYL TRANSFERASE SQD2"/>
    <property type="match status" value="1"/>
</dbReference>
<reference evidence="3" key="1">
    <citation type="submission" date="2018-06" db="EMBL/GenBank/DDBJ databases">
        <authorList>
            <person name="Zhirakovskaya E."/>
        </authorList>
    </citation>
    <scope>NUCLEOTIDE SEQUENCE</scope>
</reference>
<dbReference type="InterPro" id="IPR028098">
    <property type="entry name" value="Glyco_trans_4-like_N"/>
</dbReference>
<name>A0A3B0SF79_9ZZZZ</name>
<dbReference type="AlphaFoldDB" id="A0A3B0SF79"/>
<accession>A0A3B0SF79</accession>
<dbReference type="SUPFAM" id="SSF53756">
    <property type="entry name" value="UDP-Glycosyltransferase/glycogen phosphorylase"/>
    <property type="match status" value="1"/>
</dbReference>
<dbReference type="InterPro" id="IPR001296">
    <property type="entry name" value="Glyco_trans_1"/>
</dbReference>
<dbReference type="EMBL" id="UOEE01000278">
    <property type="protein sequence ID" value="VAV99606.1"/>
    <property type="molecule type" value="Genomic_DNA"/>
</dbReference>
<dbReference type="GO" id="GO:0016757">
    <property type="term" value="F:glycosyltransferase activity"/>
    <property type="evidence" value="ECO:0007669"/>
    <property type="project" value="InterPro"/>
</dbReference>
<protein>
    <recommendedName>
        <fullName evidence="4">Glycosyltransferase</fullName>
    </recommendedName>
</protein>
<proteinExistence type="predicted"/>